<dbReference type="Proteomes" id="UP000319801">
    <property type="component" value="Unassembled WGS sequence"/>
</dbReference>
<keyword evidence="4" id="KW-1185">Reference proteome</keyword>
<name>A0A556V3M0_BAGYA</name>
<dbReference type="Pfam" id="PF15033">
    <property type="entry name" value="Kinocilin"/>
    <property type="match status" value="1"/>
</dbReference>
<dbReference type="PANTHER" id="PTHR38497:SF1">
    <property type="entry name" value="KINOCILIN"/>
    <property type="match status" value="1"/>
</dbReference>
<feature type="transmembrane region" description="Helical" evidence="2">
    <location>
        <begin position="16"/>
        <end position="34"/>
    </location>
</feature>
<evidence type="ECO:0000313" key="3">
    <source>
        <dbReference type="EMBL" id="TST47718.1"/>
    </source>
</evidence>
<keyword evidence="2" id="KW-0472">Membrane</keyword>
<organism evidence="3 4">
    <name type="scientific">Bagarius yarrelli</name>
    <name type="common">Goonch</name>
    <name type="synonym">Bagrus yarrelli</name>
    <dbReference type="NCBI Taxonomy" id="175774"/>
    <lineage>
        <taxon>Eukaryota</taxon>
        <taxon>Metazoa</taxon>
        <taxon>Chordata</taxon>
        <taxon>Craniata</taxon>
        <taxon>Vertebrata</taxon>
        <taxon>Euteleostomi</taxon>
        <taxon>Actinopterygii</taxon>
        <taxon>Neopterygii</taxon>
        <taxon>Teleostei</taxon>
        <taxon>Ostariophysi</taxon>
        <taxon>Siluriformes</taxon>
        <taxon>Sisoridae</taxon>
        <taxon>Sisorinae</taxon>
        <taxon>Bagarius</taxon>
    </lineage>
</organism>
<accession>A0A556V3M0</accession>
<proteinExistence type="predicted"/>
<keyword evidence="2" id="KW-0812">Transmembrane</keyword>
<evidence type="ECO:0000256" key="1">
    <source>
        <dbReference type="SAM" id="MobiDB-lite"/>
    </source>
</evidence>
<reference evidence="3 4" key="1">
    <citation type="journal article" date="2019" name="Genome Biol. Evol.">
        <title>Whole-Genome Sequencing of the Giant Devil Catfish, Bagarius yarrelli.</title>
        <authorList>
            <person name="Jiang W."/>
            <person name="Lv Y."/>
            <person name="Cheng L."/>
            <person name="Yang K."/>
            <person name="Chao B."/>
            <person name="Wang X."/>
            <person name="Li Y."/>
            <person name="Pan X."/>
            <person name="You X."/>
            <person name="Zhang Y."/>
            <person name="Yang J."/>
            <person name="Li J."/>
            <person name="Zhang X."/>
            <person name="Liu S."/>
            <person name="Sun C."/>
            <person name="Yang J."/>
            <person name="Shi Q."/>
        </authorList>
    </citation>
    <scope>NUCLEOTIDE SEQUENCE [LARGE SCALE GENOMIC DNA]</scope>
    <source>
        <strain evidence="3">JWS20170419001</strain>
        <tissue evidence="3">Muscle</tissue>
    </source>
</reference>
<evidence type="ECO:0000313" key="4">
    <source>
        <dbReference type="Proteomes" id="UP000319801"/>
    </source>
</evidence>
<dbReference type="OrthoDB" id="8900302at2759"/>
<comment type="caution">
    <text evidence="3">The sequence shown here is derived from an EMBL/GenBank/DDBJ whole genome shotgun (WGS) entry which is preliminary data.</text>
</comment>
<dbReference type="PANTHER" id="PTHR38497">
    <property type="entry name" value="KINOCILIN"/>
    <property type="match status" value="1"/>
</dbReference>
<sequence length="116" mass="13274">MKERITDKYSCHQFSIFLWAFCFAGLLISVFPFIKAWFNVHHILPNIGNFRVHPSATIPGPEQPSDTIRREDPNSSCQDQRGNGEMSYKTAERIPSTDVPDILGRRKPKLAEMDLP</sequence>
<dbReference type="AlphaFoldDB" id="A0A556V3M0"/>
<evidence type="ECO:0000256" key="2">
    <source>
        <dbReference type="SAM" id="Phobius"/>
    </source>
</evidence>
<keyword evidence="2" id="KW-1133">Transmembrane helix</keyword>
<feature type="region of interest" description="Disordered" evidence="1">
    <location>
        <begin position="54"/>
        <end position="116"/>
    </location>
</feature>
<gene>
    <name evidence="3" type="ORF">Baya_12561</name>
</gene>
<dbReference type="EMBL" id="VCAZ01000110">
    <property type="protein sequence ID" value="TST47718.1"/>
    <property type="molecule type" value="Genomic_DNA"/>
</dbReference>
<dbReference type="InterPro" id="IPR027837">
    <property type="entry name" value="Kinocilin"/>
</dbReference>
<protein>
    <submittedName>
        <fullName evidence="3">Kinocilin</fullName>
    </submittedName>
</protein>